<accession>A0A419A647</accession>
<feature type="transmembrane region" description="Helical" evidence="1">
    <location>
        <begin position="120"/>
        <end position="137"/>
    </location>
</feature>
<feature type="transmembrane region" description="Helical" evidence="1">
    <location>
        <begin position="97"/>
        <end position="114"/>
    </location>
</feature>
<dbReference type="AlphaFoldDB" id="A0A419A647"/>
<evidence type="ECO:0000313" key="3">
    <source>
        <dbReference type="Proteomes" id="UP000283587"/>
    </source>
</evidence>
<feature type="transmembrane region" description="Helical" evidence="1">
    <location>
        <begin position="149"/>
        <end position="168"/>
    </location>
</feature>
<feature type="transmembrane region" description="Helical" evidence="1">
    <location>
        <begin position="174"/>
        <end position="192"/>
    </location>
</feature>
<gene>
    <name evidence="2" type="ORF">D3P05_11660</name>
</gene>
<evidence type="ECO:0000313" key="2">
    <source>
        <dbReference type="EMBL" id="RJL13974.1"/>
    </source>
</evidence>
<reference evidence="3" key="1">
    <citation type="submission" date="2018-09" db="EMBL/GenBank/DDBJ databases">
        <title>Paracoccus onubensis nov. sp. a moderate halophilic bacterium isolated from Gruta de las Maravillas (Aracena, Spain).</title>
        <authorList>
            <person name="Jurado V."/>
            <person name="Gutierrez-Patricio S."/>
            <person name="Gonzalez-Pimentel J.L."/>
            <person name="Miller A.Z."/>
            <person name="Laiz L."/>
            <person name="Saiz-Jimenez C."/>
        </authorList>
    </citation>
    <scope>NUCLEOTIDE SEQUENCE [LARGE SCALE GENOMIC DNA]</scope>
    <source>
        <strain evidence="3">DSM 26381</strain>
    </source>
</reference>
<organism evidence="2 3">
    <name type="scientific">Paracoccus siganidrum</name>
    <dbReference type="NCBI Taxonomy" id="1276757"/>
    <lineage>
        <taxon>Bacteria</taxon>
        <taxon>Pseudomonadati</taxon>
        <taxon>Pseudomonadota</taxon>
        <taxon>Alphaproteobacteria</taxon>
        <taxon>Rhodobacterales</taxon>
        <taxon>Paracoccaceae</taxon>
        <taxon>Paracoccus</taxon>
    </lineage>
</organism>
<proteinExistence type="predicted"/>
<name>A0A419A647_9RHOB</name>
<keyword evidence="1" id="KW-1133">Transmembrane helix</keyword>
<evidence type="ECO:0000256" key="1">
    <source>
        <dbReference type="SAM" id="Phobius"/>
    </source>
</evidence>
<keyword evidence="1" id="KW-0472">Membrane</keyword>
<dbReference type="RefSeq" id="WP_119898335.1">
    <property type="nucleotide sequence ID" value="NZ_QNRC01000001.1"/>
</dbReference>
<sequence length="244" mass="25118">MALLLAAAGFVTSGMIKALFFRPAPVPPAPEISLGLPLELPVQQTLATSPIDLARIYLQPQNPVMWLLLAVLWGLLILDAVGGALEPTKEDMRERTLPPLLLALLAGAAWPWIIEAFQPLGTALAVAMMLAAILAALRAKGTRRPAIGFLAGWSTGIAMAVAAGLIAAQLGLPVPETAALAILPSALIGMVAQVRIGRSISYSVALIWAFCGVAATSMGSNPVLALAAILGIAALTSVLIRAAS</sequence>
<dbReference type="EMBL" id="QZEW01000043">
    <property type="protein sequence ID" value="RJL13974.1"/>
    <property type="molecule type" value="Genomic_DNA"/>
</dbReference>
<comment type="caution">
    <text evidence="2">The sequence shown here is derived from an EMBL/GenBank/DDBJ whole genome shotgun (WGS) entry which is preliminary data.</text>
</comment>
<dbReference type="Proteomes" id="UP000283587">
    <property type="component" value="Unassembled WGS sequence"/>
</dbReference>
<keyword evidence="3" id="KW-1185">Reference proteome</keyword>
<feature type="transmembrane region" description="Helical" evidence="1">
    <location>
        <begin position="64"/>
        <end position="85"/>
    </location>
</feature>
<dbReference type="OrthoDB" id="7771791at2"/>
<protein>
    <submittedName>
        <fullName evidence="2">Uncharacterized protein</fullName>
    </submittedName>
</protein>
<feature type="transmembrane region" description="Helical" evidence="1">
    <location>
        <begin position="199"/>
        <end position="217"/>
    </location>
</feature>
<feature type="transmembrane region" description="Helical" evidence="1">
    <location>
        <begin position="223"/>
        <end position="243"/>
    </location>
</feature>
<keyword evidence="1" id="KW-0812">Transmembrane</keyword>